<dbReference type="EMBL" id="WHVB01000007">
    <property type="protein sequence ID" value="KAF8480743.1"/>
    <property type="molecule type" value="Genomic_DNA"/>
</dbReference>
<name>A0A9P5T9K4_9AGAM</name>
<sequence>MARSEIQDLKKRANAKESRTRKRQKLNVDARCLTSDEGLRLAQEQQALREKQENKKREAHEQRVAKEAERERLRLESDRNEPFTGALTTKSKPDLQDIAHALGLLTTGGKKVLLERITHCFNENPSL</sequence>
<evidence type="ECO:0000259" key="2">
    <source>
        <dbReference type="PROSITE" id="PS50800"/>
    </source>
</evidence>
<dbReference type="OrthoDB" id="5569309at2759"/>
<protein>
    <recommendedName>
        <fullName evidence="2">SAP domain-containing protein</fullName>
    </recommendedName>
</protein>
<reference evidence="3" key="1">
    <citation type="submission" date="2019-10" db="EMBL/GenBank/DDBJ databases">
        <authorList>
            <consortium name="DOE Joint Genome Institute"/>
            <person name="Kuo A."/>
            <person name="Miyauchi S."/>
            <person name="Kiss E."/>
            <person name="Drula E."/>
            <person name="Kohler A."/>
            <person name="Sanchez-Garcia M."/>
            <person name="Andreopoulos B."/>
            <person name="Barry K.W."/>
            <person name="Bonito G."/>
            <person name="Buee M."/>
            <person name="Carver A."/>
            <person name="Chen C."/>
            <person name="Cichocki N."/>
            <person name="Clum A."/>
            <person name="Culley D."/>
            <person name="Crous P.W."/>
            <person name="Fauchery L."/>
            <person name="Girlanda M."/>
            <person name="Hayes R."/>
            <person name="Keri Z."/>
            <person name="LaButti K."/>
            <person name="Lipzen A."/>
            <person name="Lombard V."/>
            <person name="Magnuson J."/>
            <person name="Maillard F."/>
            <person name="Morin E."/>
            <person name="Murat C."/>
            <person name="Nolan M."/>
            <person name="Ohm R."/>
            <person name="Pangilinan J."/>
            <person name="Pereira M."/>
            <person name="Perotto S."/>
            <person name="Peter M."/>
            <person name="Riley R."/>
            <person name="Sitrit Y."/>
            <person name="Stielow B."/>
            <person name="Szollosi G."/>
            <person name="Zifcakova L."/>
            <person name="Stursova M."/>
            <person name="Spatafora J.W."/>
            <person name="Tedersoo L."/>
            <person name="Vaario L.-M."/>
            <person name="Yamada A."/>
            <person name="Yan M."/>
            <person name="Wang P."/>
            <person name="Xu J."/>
            <person name="Bruns T."/>
            <person name="Baldrian P."/>
            <person name="Vilgalys R."/>
            <person name="Henrissat B."/>
            <person name="Grigoriev I.V."/>
            <person name="Hibbett D."/>
            <person name="Nagy L.G."/>
            <person name="Martin F.M."/>
        </authorList>
    </citation>
    <scope>NUCLEOTIDE SEQUENCE</scope>
    <source>
        <strain evidence="3">Prilba</strain>
    </source>
</reference>
<dbReference type="AlphaFoldDB" id="A0A9P5T9K4"/>
<reference evidence="3" key="2">
    <citation type="journal article" date="2020" name="Nat. Commun.">
        <title>Large-scale genome sequencing of mycorrhizal fungi provides insights into the early evolution of symbiotic traits.</title>
        <authorList>
            <person name="Miyauchi S."/>
            <person name="Kiss E."/>
            <person name="Kuo A."/>
            <person name="Drula E."/>
            <person name="Kohler A."/>
            <person name="Sanchez-Garcia M."/>
            <person name="Morin E."/>
            <person name="Andreopoulos B."/>
            <person name="Barry K.W."/>
            <person name="Bonito G."/>
            <person name="Buee M."/>
            <person name="Carver A."/>
            <person name="Chen C."/>
            <person name="Cichocki N."/>
            <person name="Clum A."/>
            <person name="Culley D."/>
            <person name="Crous P.W."/>
            <person name="Fauchery L."/>
            <person name="Girlanda M."/>
            <person name="Hayes R.D."/>
            <person name="Keri Z."/>
            <person name="LaButti K."/>
            <person name="Lipzen A."/>
            <person name="Lombard V."/>
            <person name="Magnuson J."/>
            <person name="Maillard F."/>
            <person name="Murat C."/>
            <person name="Nolan M."/>
            <person name="Ohm R.A."/>
            <person name="Pangilinan J."/>
            <person name="Pereira M.F."/>
            <person name="Perotto S."/>
            <person name="Peter M."/>
            <person name="Pfister S."/>
            <person name="Riley R."/>
            <person name="Sitrit Y."/>
            <person name="Stielow J.B."/>
            <person name="Szollosi G."/>
            <person name="Zifcakova L."/>
            <person name="Stursova M."/>
            <person name="Spatafora J.W."/>
            <person name="Tedersoo L."/>
            <person name="Vaario L.M."/>
            <person name="Yamada A."/>
            <person name="Yan M."/>
            <person name="Wang P."/>
            <person name="Xu J."/>
            <person name="Bruns T."/>
            <person name="Baldrian P."/>
            <person name="Vilgalys R."/>
            <person name="Dunand C."/>
            <person name="Henrissat B."/>
            <person name="Grigoriev I.V."/>
            <person name="Hibbett D."/>
            <person name="Nagy L.G."/>
            <person name="Martin F.M."/>
        </authorList>
    </citation>
    <scope>NUCLEOTIDE SEQUENCE</scope>
    <source>
        <strain evidence="3">Prilba</strain>
    </source>
</reference>
<feature type="region of interest" description="Disordered" evidence="1">
    <location>
        <begin position="47"/>
        <end position="89"/>
    </location>
</feature>
<feature type="region of interest" description="Disordered" evidence="1">
    <location>
        <begin position="1"/>
        <end position="26"/>
    </location>
</feature>
<keyword evidence="4" id="KW-1185">Reference proteome</keyword>
<evidence type="ECO:0000313" key="3">
    <source>
        <dbReference type="EMBL" id="KAF8480743.1"/>
    </source>
</evidence>
<feature type="compositionally biased region" description="Basic and acidic residues" evidence="1">
    <location>
        <begin position="1"/>
        <end position="18"/>
    </location>
</feature>
<dbReference type="InterPro" id="IPR003034">
    <property type="entry name" value="SAP_dom"/>
</dbReference>
<proteinExistence type="predicted"/>
<gene>
    <name evidence="3" type="ORF">DFH94DRAFT_426824</name>
</gene>
<comment type="caution">
    <text evidence="3">The sequence shown here is derived from an EMBL/GenBank/DDBJ whole genome shotgun (WGS) entry which is preliminary data.</text>
</comment>
<feature type="domain" description="SAP" evidence="2">
    <location>
        <begin position="87"/>
        <end position="121"/>
    </location>
</feature>
<organism evidence="3 4">
    <name type="scientific">Russula ochroleuca</name>
    <dbReference type="NCBI Taxonomy" id="152965"/>
    <lineage>
        <taxon>Eukaryota</taxon>
        <taxon>Fungi</taxon>
        <taxon>Dikarya</taxon>
        <taxon>Basidiomycota</taxon>
        <taxon>Agaricomycotina</taxon>
        <taxon>Agaricomycetes</taxon>
        <taxon>Russulales</taxon>
        <taxon>Russulaceae</taxon>
        <taxon>Russula</taxon>
    </lineage>
</organism>
<accession>A0A9P5T9K4</accession>
<evidence type="ECO:0000313" key="4">
    <source>
        <dbReference type="Proteomes" id="UP000759537"/>
    </source>
</evidence>
<dbReference type="Pfam" id="PF02037">
    <property type="entry name" value="SAP"/>
    <property type="match status" value="1"/>
</dbReference>
<feature type="compositionally biased region" description="Basic and acidic residues" evidence="1">
    <location>
        <begin position="47"/>
        <end position="81"/>
    </location>
</feature>
<evidence type="ECO:0000256" key="1">
    <source>
        <dbReference type="SAM" id="MobiDB-lite"/>
    </source>
</evidence>
<dbReference type="PROSITE" id="PS50800">
    <property type="entry name" value="SAP"/>
    <property type="match status" value="1"/>
</dbReference>
<dbReference type="Proteomes" id="UP000759537">
    <property type="component" value="Unassembled WGS sequence"/>
</dbReference>